<dbReference type="SUPFAM" id="SSF52540">
    <property type="entry name" value="P-loop containing nucleoside triphosphate hydrolases"/>
    <property type="match status" value="1"/>
</dbReference>
<organism evidence="5 6">
    <name type="scientific">Arachnia propionica</name>
    <dbReference type="NCBI Taxonomy" id="1750"/>
    <lineage>
        <taxon>Bacteria</taxon>
        <taxon>Bacillati</taxon>
        <taxon>Actinomycetota</taxon>
        <taxon>Actinomycetes</taxon>
        <taxon>Propionibacteriales</taxon>
        <taxon>Propionibacteriaceae</taxon>
        <taxon>Arachnia</taxon>
    </lineage>
</organism>
<sequence length="308" mass="33355">MDLSTFIGGEVADELFKVPDAPAESTLPEELGPTGRPVPDLPVPAPPAPGRDMHAVIISMCNQKGGVGKTTTTINLGAALVELGHKVLLVDFDPQGSLSVGLGVNPHTLERSVYNLLLSREYMADEVIQPTSVEGMDILPSNIDLSAAEVQLVSEVAREQTLSRLLEPLRGEYDFILVDCAPSLGLLTINALTASDYVIMPLECEFFALRGIALLTDTISKVSDRLNPNLKILGILGTMYDGRTLHSREVLERVVQAFGDDVFHTVIRRTVKFPETTVAGEPITTYASASKGADAYRMLAREVLRKCR</sequence>
<evidence type="ECO:0000256" key="2">
    <source>
        <dbReference type="ARBA" id="ARBA00059092"/>
    </source>
</evidence>
<evidence type="ECO:0000313" key="6">
    <source>
        <dbReference type="Proteomes" id="UP000677180"/>
    </source>
</evidence>
<evidence type="ECO:0000256" key="1">
    <source>
        <dbReference type="ARBA" id="ARBA00006976"/>
    </source>
</evidence>
<accession>A0AB37I0M4</accession>
<dbReference type="FunFam" id="3.40.50.300:FF:000285">
    <property type="entry name" value="Sporulation initiation inhibitor Soj"/>
    <property type="match status" value="1"/>
</dbReference>
<comment type="similarity">
    <text evidence="1">Belongs to the ParA family.</text>
</comment>
<proteinExistence type="inferred from homology"/>
<dbReference type="CDD" id="cd02042">
    <property type="entry name" value="ParAB_family"/>
    <property type="match status" value="1"/>
</dbReference>
<comment type="function">
    <text evidence="2">May play a role in septum formation.</text>
</comment>
<dbReference type="AlphaFoldDB" id="A0AB37I0M4"/>
<dbReference type="PANTHER" id="PTHR13696:SF99">
    <property type="entry name" value="COBYRINIC ACID AC-DIAMIDE SYNTHASE"/>
    <property type="match status" value="1"/>
</dbReference>
<dbReference type="Gene3D" id="3.40.50.300">
    <property type="entry name" value="P-loop containing nucleotide triphosphate hydrolases"/>
    <property type="match status" value="1"/>
</dbReference>
<dbReference type="InterPro" id="IPR025669">
    <property type="entry name" value="AAA_dom"/>
</dbReference>
<dbReference type="Proteomes" id="UP000677180">
    <property type="component" value="Chromosome"/>
</dbReference>
<evidence type="ECO:0000313" key="5">
    <source>
        <dbReference type="EMBL" id="QUC12207.1"/>
    </source>
</evidence>
<dbReference type="GeneID" id="64407402"/>
<gene>
    <name evidence="5" type="ORF">J5A53_05855</name>
</gene>
<feature type="region of interest" description="Disordered" evidence="3">
    <location>
        <begin position="18"/>
        <end position="47"/>
    </location>
</feature>
<dbReference type="RefSeq" id="WP_051015011.1">
    <property type="nucleotide sequence ID" value="NZ_CAJZDL010000033.1"/>
</dbReference>
<evidence type="ECO:0000259" key="4">
    <source>
        <dbReference type="Pfam" id="PF13614"/>
    </source>
</evidence>
<reference evidence="5" key="1">
    <citation type="submission" date="2021-03" db="EMBL/GenBank/DDBJ databases">
        <title>Human Oral Microbial Genomes.</title>
        <authorList>
            <person name="Johnston C.D."/>
            <person name="Chen T."/>
            <person name="Dewhirst F.E."/>
        </authorList>
    </citation>
    <scope>NUCLEOTIDE SEQUENCE</scope>
    <source>
        <strain evidence="5">F0714</strain>
    </source>
</reference>
<name>A0AB37I0M4_9ACTN</name>
<protein>
    <submittedName>
        <fullName evidence="5">ParA family protein</fullName>
    </submittedName>
</protein>
<feature type="domain" description="AAA" evidence="4">
    <location>
        <begin position="57"/>
        <end position="232"/>
    </location>
</feature>
<dbReference type="Pfam" id="PF13614">
    <property type="entry name" value="AAA_31"/>
    <property type="match status" value="1"/>
</dbReference>
<dbReference type="EMBL" id="CP072385">
    <property type="protein sequence ID" value="QUC12207.1"/>
    <property type="molecule type" value="Genomic_DNA"/>
</dbReference>
<dbReference type="InterPro" id="IPR027417">
    <property type="entry name" value="P-loop_NTPase"/>
</dbReference>
<evidence type="ECO:0000256" key="3">
    <source>
        <dbReference type="SAM" id="MobiDB-lite"/>
    </source>
</evidence>
<dbReference type="PANTHER" id="PTHR13696">
    <property type="entry name" value="P-LOOP CONTAINING NUCLEOSIDE TRIPHOSPHATE HYDROLASE"/>
    <property type="match status" value="1"/>
</dbReference>
<dbReference type="InterPro" id="IPR050678">
    <property type="entry name" value="DNA_Partitioning_ATPase"/>
</dbReference>